<comment type="caution">
    <text evidence="2">The sequence shown here is derived from an EMBL/GenBank/DDBJ whole genome shotgun (WGS) entry which is preliminary data.</text>
</comment>
<dbReference type="Proteomes" id="UP000318693">
    <property type="component" value="Unassembled WGS sequence"/>
</dbReference>
<evidence type="ECO:0008006" key="4">
    <source>
        <dbReference type="Google" id="ProtNLM"/>
    </source>
</evidence>
<dbReference type="Pfam" id="PF07362">
    <property type="entry name" value="CcdA"/>
    <property type="match status" value="1"/>
</dbReference>
<organism evidence="2 3">
    <name type="scientific">Georgenia yuyongxinii</name>
    <dbReference type="NCBI Taxonomy" id="2589797"/>
    <lineage>
        <taxon>Bacteria</taxon>
        <taxon>Bacillati</taxon>
        <taxon>Actinomycetota</taxon>
        <taxon>Actinomycetes</taxon>
        <taxon>Micrococcales</taxon>
        <taxon>Bogoriellaceae</taxon>
        <taxon>Georgenia</taxon>
    </lineage>
</organism>
<proteinExistence type="predicted"/>
<reference evidence="2 3" key="1">
    <citation type="submission" date="2019-07" db="EMBL/GenBank/DDBJ databases">
        <title>Georgenia wutianyii sp. nov. and Georgenia *** sp. nov. isolated from plateau pika (Ochotona curzoniae) in the Qinghai-Tibet plateau of China.</title>
        <authorList>
            <person name="Tian Z."/>
        </authorList>
    </citation>
    <scope>NUCLEOTIDE SEQUENCE [LARGE SCALE GENOMIC DNA]</scope>
    <source>
        <strain evidence="2 3">Z446</strain>
    </source>
</reference>
<protein>
    <recommendedName>
        <fullName evidence="4">CopG family transcriptional regulator</fullName>
    </recommendedName>
</protein>
<name>A0A552WM10_9MICO</name>
<dbReference type="InterPro" id="IPR009956">
    <property type="entry name" value="Post-segregation_anti-tox_CcdA"/>
</dbReference>
<accession>A0A552WM10</accession>
<dbReference type="AlphaFoldDB" id="A0A552WM10"/>
<evidence type="ECO:0000313" key="2">
    <source>
        <dbReference type="EMBL" id="TRW43800.1"/>
    </source>
</evidence>
<dbReference type="RefSeq" id="WP_143419518.1">
    <property type="nucleotide sequence ID" value="NZ_VJXR01000065.1"/>
</dbReference>
<dbReference type="EMBL" id="VJXR01000065">
    <property type="protein sequence ID" value="TRW43800.1"/>
    <property type="molecule type" value="Genomic_DNA"/>
</dbReference>
<gene>
    <name evidence="2" type="ORF">FJ693_16295</name>
</gene>
<evidence type="ECO:0000256" key="1">
    <source>
        <dbReference type="ARBA" id="ARBA00022649"/>
    </source>
</evidence>
<keyword evidence="3" id="KW-1185">Reference proteome</keyword>
<evidence type="ECO:0000313" key="3">
    <source>
        <dbReference type="Proteomes" id="UP000318693"/>
    </source>
</evidence>
<sequence>MPKVSVYLPDELYRQARERGLPLSSLTQKAVEDALRRAGLQEWIDRERIRPPRATVAVNTSALLEHVRDNFGA</sequence>
<keyword evidence="1" id="KW-1277">Toxin-antitoxin system</keyword>